<dbReference type="EC" id="2.7.13.3" evidence="5"/>
<keyword evidence="18" id="KW-1185">Reference proteome</keyword>
<comment type="cofactor">
    <cofactor evidence="2">
        <name>a divalent metal cation</name>
        <dbReference type="ChEBI" id="CHEBI:60240"/>
    </cofactor>
</comment>
<proteinExistence type="predicted"/>
<dbReference type="GO" id="GO:0005509">
    <property type="term" value="F:calcium ion binding"/>
    <property type="evidence" value="ECO:0007669"/>
    <property type="project" value="UniProtKB-ARBA"/>
</dbReference>
<dbReference type="RefSeq" id="WP_154616786.1">
    <property type="nucleotide sequence ID" value="NZ_CP053660.1"/>
</dbReference>
<sequence length="676" mass="72049">MRLDPAVRASGLLAVLVASGILAVHSAPADGSVIGIWPVGVASALAIEAGRRRAPYVVPVVLVVAVLTIWQGGRPFDVALGYGIGIAVETAVVAAVLLRGRAGRPPLRTDADLRRYFLACGAAGGVGAAAGALTSWATGFGEPAAVALALGAAHTASQLTLLPFFMRLPQHGSIASPVERAAQWGASLVLTPLVFYPDQLPSMAFMVVPLLAWGALRLRPLEALAQMAATLFFAIVMTSSGRGPFAAVPQAFDLSPDTRGVLLAAYAATCALIVVPLMIRVGQHIVISREARSQRDKVQSIVDGATGIAIIGTDPEGRVTLFNPGAERLLGYSAAEMMGRSARVLHTMRSVVDKADELGTTRNYGSVVREIARPEHAGTQMRFLRQDGVERVHSMTLNRMVDDLGTIVGYVSTSEDVTDQLRAQDRLQDSLHTERQAVEQLRELDRAKDAFVSSVSHELRTPITSILGYLELLADGSYGALSPPQATALQRVSANSDRLLSLIDELLTLSRLSEDGLALSSRAFDLREVVQEGYGVVAPAWEHRRLDVSLGLPSEPVLFVGDRDMLERVVVNLLGNAVKFTPEGGSVEVCLEVADRGVAGPEIHLDVRDTGMGIPTHEIQQLFSRFFRSSLAQERAIPGSGLGLSITRAIIEKHGGVIDVESVVDRGTLFRVRLPA</sequence>
<dbReference type="SMART" id="SM00388">
    <property type="entry name" value="HisKA"/>
    <property type="match status" value="1"/>
</dbReference>
<evidence type="ECO:0000256" key="1">
    <source>
        <dbReference type="ARBA" id="ARBA00000085"/>
    </source>
</evidence>
<feature type="transmembrane region" description="Helical" evidence="16">
    <location>
        <begin position="79"/>
        <end position="98"/>
    </location>
</feature>
<reference evidence="17 18" key="1">
    <citation type="submission" date="2019-10" db="EMBL/GenBank/DDBJ databases">
        <title>Nocardioides novel species isolated from the excrement of Marmot.</title>
        <authorList>
            <person name="Zhang G."/>
        </authorList>
    </citation>
    <scope>NUCLEOTIDE SEQUENCE [LARGE SCALE GENOMIC DNA]</scope>
    <source>
        <strain evidence="18">zg-579</strain>
    </source>
</reference>
<dbReference type="GO" id="GO:0007234">
    <property type="term" value="P:osmosensory signaling via phosphorelay pathway"/>
    <property type="evidence" value="ECO:0007669"/>
    <property type="project" value="TreeGrafter"/>
</dbReference>
<organism evidence="17 18">
    <name type="scientific">Nocardioides marmotae</name>
    <dbReference type="NCBI Taxonomy" id="2663857"/>
    <lineage>
        <taxon>Bacteria</taxon>
        <taxon>Bacillati</taxon>
        <taxon>Actinomycetota</taxon>
        <taxon>Actinomycetes</taxon>
        <taxon>Propionibacteriales</taxon>
        <taxon>Nocardioidaceae</taxon>
        <taxon>Nocardioides</taxon>
    </lineage>
</organism>
<dbReference type="InterPro" id="IPR036097">
    <property type="entry name" value="HisK_dim/P_sf"/>
</dbReference>
<dbReference type="EMBL" id="WLCI01000019">
    <property type="protein sequence ID" value="MTB97033.1"/>
    <property type="molecule type" value="Genomic_DNA"/>
</dbReference>
<dbReference type="PANTHER" id="PTHR42878">
    <property type="entry name" value="TWO-COMPONENT HISTIDINE KINASE"/>
    <property type="match status" value="1"/>
</dbReference>
<evidence type="ECO:0000256" key="11">
    <source>
        <dbReference type="ARBA" id="ARBA00022840"/>
    </source>
</evidence>
<dbReference type="NCBIfam" id="TIGR00229">
    <property type="entry name" value="sensory_box"/>
    <property type="match status" value="1"/>
</dbReference>
<dbReference type="PRINTS" id="PR00344">
    <property type="entry name" value="BCTRLSENSOR"/>
</dbReference>
<feature type="transmembrane region" description="Helical" evidence="16">
    <location>
        <begin position="118"/>
        <end position="138"/>
    </location>
</feature>
<comment type="caution">
    <text evidence="17">The sequence shown here is derived from an EMBL/GenBank/DDBJ whole genome shotgun (WGS) entry which is preliminary data.</text>
</comment>
<keyword evidence="8 16" id="KW-0812">Transmembrane</keyword>
<evidence type="ECO:0000256" key="9">
    <source>
        <dbReference type="ARBA" id="ARBA00022741"/>
    </source>
</evidence>
<keyword evidence="7" id="KW-0808">Transferase</keyword>
<dbReference type="Pfam" id="PF13426">
    <property type="entry name" value="PAS_9"/>
    <property type="match status" value="1"/>
</dbReference>
<dbReference type="InterPro" id="IPR003594">
    <property type="entry name" value="HATPase_dom"/>
</dbReference>
<dbReference type="InterPro" id="IPR000700">
    <property type="entry name" value="PAS-assoc_C"/>
</dbReference>
<accession>A0A6I3JGG3</accession>
<dbReference type="SUPFAM" id="SSF55785">
    <property type="entry name" value="PYP-like sensor domain (PAS domain)"/>
    <property type="match status" value="1"/>
</dbReference>
<keyword evidence="14 16" id="KW-0472">Membrane</keyword>
<evidence type="ECO:0000256" key="16">
    <source>
        <dbReference type="SAM" id="Phobius"/>
    </source>
</evidence>
<evidence type="ECO:0000256" key="8">
    <source>
        <dbReference type="ARBA" id="ARBA00022692"/>
    </source>
</evidence>
<dbReference type="GO" id="GO:0005886">
    <property type="term" value="C:plasma membrane"/>
    <property type="evidence" value="ECO:0007669"/>
    <property type="project" value="UniProtKB-SubCell"/>
</dbReference>
<dbReference type="CDD" id="cd00075">
    <property type="entry name" value="HATPase"/>
    <property type="match status" value="1"/>
</dbReference>
<keyword evidence="13" id="KW-0902">Two-component regulatory system</keyword>
<dbReference type="InterPro" id="IPR005467">
    <property type="entry name" value="His_kinase_dom"/>
</dbReference>
<dbReference type="GO" id="GO:0000156">
    <property type="term" value="F:phosphorelay response regulator activity"/>
    <property type="evidence" value="ECO:0007669"/>
    <property type="project" value="TreeGrafter"/>
</dbReference>
<dbReference type="AlphaFoldDB" id="A0A6I3JGG3"/>
<keyword evidence="12 16" id="KW-1133">Transmembrane helix</keyword>
<dbReference type="InterPro" id="IPR000014">
    <property type="entry name" value="PAS"/>
</dbReference>
<dbReference type="SUPFAM" id="SSF47384">
    <property type="entry name" value="Homodimeric domain of signal transducing histidine kinase"/>
    <property type="match status" value="1"/>
</dbReference>
<feature type="transmembrane region" description="Helical" evidence="16">
    <location>
        <begin position="200"/>
        <end position="216"/>
    </location>
</feature>
<dbReference type="Proteomes" id="UP000433406">
    <property type="component" value="Unassembled WGS sequence"/>
</dbReference>
<dbReference type="InterPro" id="IPR050351">
    <property type="entry name" value="BphY/WalK/GraS-like"/>
</dbReference>
<keyword evidence="6" id="KW-0597">Phosphoprotein</keyword>
<evidence type="ECO:0000256" key="6">
    <source>
        <dbReference type="ARBA" id="ARBA00022553"/>
    </source>
</evidence>
<dbReference type="InterPro" id="IPR035965">
    <property type="entry name" value="PAS-like_dom_sf"/>
</dbReference>
<name>A0A6I3JGG3_9ACTN</name>
<dbReference type="InterPro" id="IPR036890">
    <property type="entry name" value="HATPase_C_sf"/>
</dbReference>
<evidence type="ECO:0000256" key="13">
    <source>
        <dbReference type="ARBA" id="ARBA00023012"/>
    </source>
</evidence>
<dbReference type="FunFam" id="3.30.565.10:FF:000006">
    <property type="entry name" value="Sensor histidine kinase WalK"/>
    <property type="match status" value="1"/>
</dbReference>
<comment type="subcellular location">
    <subcellularLocation>
        <location evidence="4">Cell membrane</location>
    </subcellularLocation>
    <subcellularLocation>
        <location evidence="3">Membrane</location>
        <topology evidence="3">Multi-pass membrane protein</topology>
    </subcellularLocation>
</comment>
<gene>
    <name evidence="17" type="ORF">GGQ22_18330</name>
</gene>
<dbReference type="SMART" id="SM00387">
    <property type="entry name" value="HATPase_c"/>
    <property type="match status" value="1"/>
</dbReference>
<dbReference type="InterPro" id="IPR004358">
    <property type="entry name" value="Sig_transdc_His_kin-like_C"/>
</dbReference>
<feature type="transmembrane region" description="Helical" evidence="16">
    <location>
        <begin position="223"/>
        <end position="241"/>
    </location>
</feature>
<feature type="transmembrane region" description="Helical" evidence="16">
    <location>
        <begin position="56"/>
        <end position="73"/>
    </location>
</feature>
<evidence type="ECO:0000256" key="7">
    <source>
        <dbReference type="ARBA" id="ARBA00022679"/>
    </source>
</evidence>
<keyword evidence="10" id="KW-0418">Kinase</keyword>
<feature type="transmembrane region" description="Helical" evidence="16">
    <location>
        <begin position="261"/>
        <end position="279"/>
    </location>
</feature>
<dbReference type="PROSITE" id="PS50113">
    <property type="entry name" value="PAC"/>
    <property type="match status" value="1"/>
</dbReference>
<evidence type="ECO:0000256" key="14">
    <source>
        <dbReference type="ARBA" id="ARBA00023136"/>
    </source>
</evidence>
<evidence type="ECO:0000256" key="10">
    <source>
        <dbReference type="ARBA" id="ARBA00022777"/>
    </source>
</evidence>
<evidence type="ECO:0000256" key="12">
    <source>
        <dbReference type="ARBA" id="ARBA00022989"/>
    </source>
</evidence>
<dbReference type="Gene3D" id="3.30.450.20">
    <property type="entry name" value="PAS domain"/>
    <property type="match status" value="1"/>
</dbReference>
<dbReference type="GO" id="GO:0000155">
    <property type="term" value="F:phosphorelay sensor kinase activity"/>
    <property type="evidence" value="ECO:0007669"/>
    <property type="project" value="InterPro"/>
</dbReference>
<evidence type="ECO:0000256" key="2">
    <source>
        <dbReference type="ARBA" id="ARBA00001968"/>
    </source>
</evidence>
<evidence type="ECO:0000256" key="3">
    <source>
        <dbReference type="ARBA" id="ARBA00004141"/>
    </source>
</evidence>
<evidence type="ECO:0000256" key="15">
    <source>
        <dbReference type="ARBA" id="ARBA00039401"/>
    </source>
</evidence>
<dbReference type="GO" id="GO:0030295">
    <property type="term" value="F:protein kinase activator activity"/>
    <property type="evidence" value="ECO:0007669"/>
    <property type="project" value="TreeGrafter"/>
</dbReference>
<dbReference type="PROSITE" id="PS50112">
    <property type="entry name" value="PAS"/>
    <property type="match status" value="1"/>
</dbReference>
<dbReference type="InterPro" id="IPR003661">
    <property type="entry name" value="HisK_dim/P_dom"/>
</dbReference>
<evidence type="ECO:0000256" key="4">
    <source>
        <dbReference type="ARBA" id="ARBA00004236"/>
    </source>
</evidence>
<evidence type="ECO:0000256" key="5">
    <source>
        <dbReference type="ARBA" id="ARBA00012438"/>
    </source>
</evidence>
<comment type="catalytic activity">
    <reaction evidence="1">
        <text>ATP + protein L-histidine = ADP + protein N-phospho-L-histidine.</text>
        <dbReference type="EC" id="2.7.13.3"/>
    </reaction>
</comment>
<dbReference type="SUPFAM" id="SSF55874">
    <property type="entry name" value="ATPase domain of HSP90 chaperone/DNA topoisomerase II/histidine kinase"/>
    <property type="match status" value="1"/>
</dbReference>
<keyword evidence="11" id="KW-0067">ATP-binding</keyword>
<protein>
    <recommendedName>
        <fullName evidence="15">Sensor-like histidine kinase SenX3</fullName>
        <ecNumber evidence="5">2.7.13.3</ecNumber>
    </recommendedName>
</protein>
<dbReference type="PROSITE" id="PS50109">
    <property type="entry name" value="HIS_KIN"/>
    <property type="match status" value="1"/>
</dbReference>
<dbReference type="Gene3D" id="3.30.565.10">
    <property type="entry name" value="Histidine kinase-like ATPase, C-terminal domain"/>
    <property type="match status" value="1"/>
</dbReference>
<feature type="transmembrane region" description="Helical" evidence="16">
    <location>
        <begin position="33"/>
        <end position="49"/>
    </location>
</feature>
<dbReference type="CDD" id="cd00082">
    <property type="entry name" value="HisKA"/>
    <property type="match status" value="1"/>
</dbReference>
<dbReference type="Gene3D" id="1.10.287.130">
    <property type="match status" value="1"/>
</dbReference>
<dbReference type="FunFam" id="1.10.287.130:FF:000001">
    <property type="entry name" value="Two-component sensor histidine kinase"/>
    <property type="match status" value="1"/>
</dbReference>
<dbReference type="Pfam" id="PF00512">
    <property type="entry name" value="HisKA"/>
    <property type="match status" value="1"/>
</dbReference>
<dbReference type="PANTHER" id="PTHR42878:SF7">
    <property type="entry name" value="SENSOR HISTIDINE KINASE GLRK"/>
    <property type="match status" value="1"/>
</dbReference>
<keyword evidence="9" id="KW-0547">Nucleotide-binding</keyword>
<evidence type="ECO:0000313" key="17">
    <source>
        <dbReference type="EMBL" id="MTB97033.1"/>
    </source>
</evidence>
<dbReference type="GO" id="GO:0005524">
    <property type="term" value="F:ATP binding"/>
    <property type="evidence" value="ECO:0007669"/>
    <property type="project" value="UniProtKB-KW"/>
</dbReference>
<dbReference type="Pfam" id="PF02518">
    <property type="entry name" value="HATPase_c"/>
    <property type="match status" value="1"/>
</dbReference>
<dbReference type="CDD" id="cd00130">
    <property type="entry name" value="PAS"/>
    <property type="match status" value="1"/>
</dbReference>
<evidence type="ECO:0000313" key="18">
    <source>
        <dbReference type="Proteomes" id="UP000433406"/>
    </source>
</evidence>